<comment type="subcellular location">
    <subcellularLocation>
        <location evidence="1">Cell membrane</location>
        <topology evidence="1">Single-pass membrane protein</topology>
    </subcellularLocation>
</comment>
<evidence type="ECO:0000313" key="8">
    <source>
        <dbReference type="EMBL" id="TYH06029.1"/>
    </source>
</evidence>
<comment type="similarity">
    <text evidence="7">Belongs to the DVL/RTFL small polypeptides family.</text>
</comment>
<keyword evidence="4" id="KW-0812">Transmembrane</keyword>
<keyword evidence="5" id="KW-1133">Transmembrane helix</keyword>
<dbReference type="AlphaFoldDB" id="A0A5D2FNH4"/>
<sequence length="48" mass="5607">METSPQKQAKVKVPKSKTLKGKRARLYIIRRCIFMLLCWKDQGDKNLG</sequence>
<keyword evidence="9" id="KW-1185">Reference proteome</keyword>
<evidence type="ECO:0000313" key="9">
    <source>
        <dbReference type="Proteomes" id="UP000323506"/>
    </source>
</evidence>
<dbReference type="Pfam" id="PF08137">
    <property type="entry name" value="DVL"/>
    <property type="match status" value="1"/>
</dbReference>
<evidence type="ECO:0000256" key="7">
    <source>
        <dbReference type="ARBA" id="ARBA00024340"/>
    </source>
</evidence>
<evidence type="ECO:0000256" key="6">
    <source>
        <dbReference type="ARBA" id="ARBA00023136"/>
    </source>
</evidence>
<gene>
    <name evidence="8" type="ORF">ES288_A08G125700v1</name>
</gene>
<dbReference type="GO" id="GO:0008285">
    <property type="term" value="P:negative regulation of cell population proliferation"/>
    <property type="evidence" value="ECO:0007669"/>
    <property type="project" value="InterPro"/>
</dbReference>
<keyword evidence="2" id="KW-0217">Developmental protein</keyword>
<evidence type="ECO:0000256" key="2">
    <source>
        <dbReference type="ARBA" id="ARBA00022473"/>
    </source>
</evidence>
<evidence type="ECO:0000256" key="5">
    <source>
        <dbReference type="ARBA" id="ARBA00022989"/>
    </source>
</evidence>
<dbReference type="InterPro" id="IPR051525">
    <property type="entry name" value="DVL_RTFL_regulatory"/>
</dbReference>
<evidence type="ECO:0000256" key="1">
    <source>
        <dbReference type="ARBA" id="ARBA00004162"/>
    </source>
</evidence>
<proteinExistence type="inferred from homology"/>
<dbReference type="EMBL" id="CM017695">
    <property type="protein sequence ID" value="TYH06029.1"/>
    <property type="molecule type" value="Genomic_DNA"/>
</dbReference>
<evidence type="ECO:0000256" key="4">
    <source>
        <dbReference type="ARBA" id="ARBA00022692"/>
    </source>
</evidence>
<evidence type="ECO:0000256" key="3">
    <source>
        <dbReference type="ARBA" id="ARBA00022475"/>
    </source>
</evidence>
<accession>A0A5D2FNH4</accession>
<organism evidence="8 9">
    <name type="scientific">Gossypium darwinii</name>
    <name type="common">Darwin's cotton</name>
    <name type="synonym">Gossypium barbadense var. darwinii</name>
    <dbReference type="NCBI Taxonomy" id="34276"/>
    <lineage>
        <taxon>Eukaryota</taxon>
        <taxon>Viridiplantae</taxon>
        <taxon>Streptophyta</taxon>
        <taxon>Embryophyta</taxon>
        <taxon>Tracheophyta</taxon>
        <taxon>Spermatophyta</taxon>
        <taxon>Magnoliopsida</taxon>
        <taxon>eudicotyledons</taxon>
        <taxon>Gunneridae</taxon>
        <taxon>Pentapetalae</taxon>
        <taxon>rosids</taxon>
        <taxon>malvids</taxon>
        <taxon>Malvales</taxon>
        <taxon>Malvaceae</taxon>
        <taxon>Malvoideae</taxon>
        <taxon>Gossypium</taxon>
    </lineage>
</organism>
<name>A0A5D2FNH4_GOSDA</name>
<protein>
    <submittedName>
        <fullName evidence="8">Uncharacterized protein</fullName>
    </submittedName>
</protein>
<dbReference type="Proteomes" id="UP000323506">
    <property type="component" value="Chromosome A08"/>
</dbReference>
<dbReference type="InterPro" id="IPR012552">
    <property type="entry name" value="DVL"/>
</dbReference>
<keyword evidence="6" id="KW-0472">Membrane</keyword>
<dbReference type="GO" id="GO:0005886">
    <property type="term" value="C:plasma membrane"/>
    <property type="evidence" value="ECO:0007669"/>
    <property type="project" value="UniProtKB-SubCell"/>
</dbReference>
<reference evidence="8 9" key="1">
    <citation type="submission" date="2019-06" db="EMBL/GenBank/DDBJ databases">
        <title>WGS assembly of Gossypium darwinii.</title>
        <authorList>
            <person name="Chen Z.J."/>
            <person name="Sreedasyam A."/>
            <person name="Ando A."/>
            <person name="Song Q."/>
            <person name="De L."/>
            <person name="Hulse-Kemp A."/>
            <person name="Ding M."/>
            <person name="Ye W."/>
            <person name="Kirkbride R."/>
            <person name="Jenkins J."/>
            <person name="Plott C."/>
            <person name="Lovell J."/>
            <person name="Lin Y.-M."/>
            <person name="Vaughn R."/>
            <person name="Liu B."/>
            <person name="Li W."/>
            <person name="Simpson S."/>
            <person name="Scheffler B."/>
            <person name="Saski C."/>
            <person name="Grover C."/>
            <person name="Hu G."/>
            <person name="Conover J."/>
            <person name="Carlson J."/>
            <person name="Shu S."/>
            <person name="Boston L."/>
            <person name="Williams M."/>
            <person name="Peterson D."/>
            <person name="Mcgee K."/>
            <person name="Jones D."/>
            <person name="Wendel J."/>
            <person name="Stelly D."/>
            <person name="Grimwood J."/>
            <person name="Schmutz J."/>
        </authorList>
    </citation>
    <scope>NUCLEOTIDE SEQUENCE [LARGE SCALE GENOMIC DNA]</scope>
    <source>
        <strain evidence="8">1808015.09</strain>
    </source>
</reference>
<keyword evidence="3" id="KW-1003">Cell membrane</keyword>
<dbReference type="PANTHER" id="PTHR33102">
    <property type="entry name" value="DVL19-RELATED-RELATED"/>
    <property type="match status" value="1"/>
</dbReference>
<dbReference type="GO" id="GO:0048367">
    <property type="term" value="P:shoot system development"/>
    <property type="evidence" value="ECO:0007669"/>
    <property type="project" value="UniProtKB-ARBA"/>
</dbReference>